<keyword evidence="5" id="KW-0808">Transferase</keyword>
<sequence length="221" mass="24866">MPSLIKLPFLFLYALAIYFANNRTYQSVPEKERPVKGFRELIIPRIRLITELLTVATVAIEATLLIKQYHSLPANETGPLYVTPLSVLGCIMAMIAGYIRHRAIATMGPMFTLAVTIQDNHKLITHGPYGVVRHPAYTGAVIGLTGSVLYNFGPGSIMQAVITWSPIMPYFQAILFASLVWVGIVMSLRSGVEDKLLKQQFGKEWENWAKKTPYRLFPYVY</sequence>
<reference evidence="6 7" key="1">
    <citation type="submission" date="2014-04" db="EMBL/GenBank/DDBJ databases">
        <title>Evolutionary Origins and Diversification of the Mycorrhizal Mutualists.</title>
        <authorList>
            <consortium name="DOE Joint Genome Institute"/>
            <consortium name="Mycorrhizal Genomics Consortium"/>
            <person name="Kohler A."/>
            <person name="Kuo A."/>
            <person name="Nagy L.G."/>
            <person name="Floudas D."/>
            <person name="Copeland A."/>
            <person name="Barry K.W."/>
            <person name="Cichocki N."/>
            <person name="Veneault-Fourrey C."/>
            <person name="LaButti K."/>
            <person name="Lindquist E.A."/>
            <person name="Lipzen A."/>
            <person name="Lundell T."/>
            <person name="Morin E."/>
            <person name="Murat C."/>
            <person name="Riley R."/>
            <person name="Ohm R."/>
            <person name="Sun H."/>
            <person name="Tunlid A."/>
            <person name="Henrissat B."/>
            <person name="Grigoriev I.V."/>
            <person name="Hibbett D.S."/>
            <person name="Martin F."/>
        </authorList>
    </citation>
    <scope>NUCLEOTIDE SEQUENCE [LARGE SCALE GENOMIC DNA]</scope>
    <source>
        <strain evidence="6 7">Koide BX008</strain>
    </source>
</reference>
<dbReference type="InterPro" id="IPR007269">
    <property type="entry name" value="ICMT_MeTrfase"/>
</dbReference>
<keyword evidence="5" id="KW-0256">Endoplasmic reticulum</keyword>
<evidence type="ECO:0000256" key="3">
    <source>
        <dbReference type="ARBA" id="ARBA00022989"/>
    </source>
</evidence>
<comment type="subcellular location">
    <subcellularLocation>
        <location evidence="5">Endoplasmic reticulum membrane</location>
        <topology evidence="5">Multi-pass membrane protein</topology>
    </subcellularLocation>
    <subcellularLocation>
        <location evidence="1">Membrane</location>
        <topology evidence="1">Multi-pass membrane protein</topology>
    </subcellularLocation>
</comment>
<name>A0A0C2SM94_AMAMK</name>
<feature type="transmembrane region" description="Helical" evidence="5">
    <location>
        <begin position="78"/>
        <end position="99"/>
    </location>
</feature>
<feature type="transmembrane region" description="Helical" evidence="5">
    <location>
        <begin position="170"/>
        <end position="188"/>
    </location>
</feature>
<dbReference type="AlphaFoldDB" id="A0A0C2SM94"/>
<dbReference type="GO" id="GO:0005789">
    <property type="term" value="C:endoplasmic reticulum membrane"/>
    <property type="evidence" value="ECO:0007669"/>
    <property type="project" value="UniProtKB-SubCell"/>
</dbReference>
<dbReference type="PANTHER" id="PTHR12714">
    <property type="entry name" value="PROTEIN-S ISOPRENYLCYSTEINE O-METHYLTRANSFERASE"/>
    <property type="match status" value="1"/>
</dbReference>
<dbReference type="EMBL" id="KN818573">
    <property type="protein sequence ID" value="KIL55059.1"/>
    <property type="molecule type" value="Genomic_DNA"/>
</dbReference>
<dbReference type="OrthoDB" id="422086at2759"/>
<gene>
    <name evidence="6" type="ORF">M378DRAFT_182326</name>
</gene>
<dbReference type="GO" id="GO:0004671">
    <property type="term" value="F:protein C-terminal S-isoprenylcysteine carboxyl O-methyltransferase activity"/>
    <property type="evidence" value="ECO:0007669"/>
    <property type="project" value="UniProtKB-EC"/>
</dbReference>
<dbReference type="HOGENOM" id="CLU_065200_6_0_1"/>
<keyword evidence="4 5" id="KW-0472">Membrane</keyword>
<keyword evidence="3 5" id="KW-1133">Transmembrane helix</keyword>
<keyword evidence="5" id="KW-0949">S-adenosyl-L-methionine</keyword>
<protein>
    <recommendedName>
        <fullName evidence="5">Protein-S-isoprenylcysteine O-methyltransferase</fullName>
        <ecNumber evidence="5">2.1.1.100</ecNumber>
    </recommendedName>
</protein>
<evidence type="ECO:0000313" key="6">
    <source>
        <dbReference type="EMBL" id="KIL55059.1"/>
    </source>
</evidence>
<keyword evidence="2 5" id="KW-0812">Transmembrane</keyword>
<keyword evidence="7" id="KW-1185">Reference proteome</keyword>
<comment type="catalytic activity">
    <reaction evidence="5">
        <text>[protein]-C-terminal S-[(2E,6E)-farnesyl]-L-cysteine + S-adenosyl-L-methionine = [protein]-C-terminal S-[(2E,6E)-farnesyl]-L-cysteine methyl ester + S-adenosyl-L-homocysteine</text>
        <dbReference type="Rhea" id="RHEA:21672"/>
        <dbReference type="Rhea" id="RHEA-COMP:12125"/>
        <dbReference type="Rhea" id="RHEA-COMP:12126"/>
        <dbReference type="ChEBI" id="CHEBI:57856"/>
        <dbReference type="ChEBI" id="CHEBI:59789"/>
        <dbReference type="ChEBI" id="CHEBI:90510"/>
        <dbReference type="ChEBI" id="CHEBI:90511"/>
        <dbReference type="EC" id="2.1.1.100"/>
    </reaction>
</comment>
<organism evidence="6 7">
    <name type="scientific">Amanita muscaria (strain Koide BX008)</name>
    <dbReference type="NCBI Taxonomy" id="946122"/>
    <lineage>
        <taxon>Eukaryota</taxon>
        <taxon>Fungi</taxon>
        <taxon>Dikarya</taxon>
        <taxon>Basidiomycota</taxon>
        <taxon>Agaricomycotina</taxon>
        <taxon>Agaricomycetes</taxon>
        <taxon>Agaricomycetidae</taxon>
        <taxon>Agaricales</taxon>
        <taxon>Pluteineae</taxon>
        <taxon>Amanitaceae</taxon>
        <taxon>Amanita</taxon>
    </lineage>
</organism>
<dbReference type="PANTHER" id="PTHR12714:SF9">
    <property type="entry name" value="PROTEIN-S-ISOPRENYLCYSTEINE O-METHYLTRANSFERASE"/>
    <property type="match status" value="1"/>
</dbReference>
<evidence type="ECO:0000313" key="7">
    <source>
        <dbReference type="Proteomes" id="UP000054549"/>
    </source>
</evidence>
<dbReference type="Gene3D" id="1.20.120.1630">
    <property type="match status" value="1"/>
</dbReference>
<dbReference type="EC" id="2.1.1.100" evidence="5"/>
<feature type="transmembrane region" description="Helical" evidence="5">
    <location>
        <begin position="6"/>
        <end position="25"/>
    </location>
</feature>
<evidence type="ECO:0000256" key="4">
    <source>
        <dbReference type="ARBA" id="ARBA00023136"/>
    </source>
</evidence>
<evidence type="ECO:0000256" key="2">
    <source>
        <dbReference type="ARBA" id="ARBA00022692"/>
    </source>
</evidence>
<keyword evidence="5" id="KW-0489">Methyltransferase</keyword>
<dbReference type="Proteomes" id="UP000054549">
    <property type="component" value="Unassembled WGS sequence"/>
</dbReference>
<accession>A0A0C2SM94</accession>
<feature type="transmembrane region" description="Helical" evidence="5">
    <location>
        <begin position="46"/>
        <end position="66"/>
    </location>
</feature>
<dbReference type="Pfam" id="PF04140">
    <property type="entry name" value="ICMT"/>
    <property type="match status" value="1"/>
</dbReference>
<comment type="similarity">
    <text evidence="5">Belongs to the class VI-like SAM-binding methyltransferase superfamily. Isoprenylcysteine carboxyl methyltransferase family.</text>
</comment>
<dbReference type="InParanoid" id="A0A0C2SM94"/>
<proteinExistence type="inferred from homology"/>
<dbReference type="GO" id="GO:0032259">
    <property type="term" value="P:methylation"/>
    <property type="evidence" value="ECO:0007669"/>
    <property type="project" value="UniProtKB-KW"/>
</dbReference>
<evidence type="ECO:0000256" key="5">
    <source>
        <dbReference type="RuleBase" id="RU362022"/>
    </source>
</evidence>
<evidence type="ECO:0000256" key="1">
    <source>
        <dbReference type="ARBA" id="ARBA00004141"/>
    </source>
</evidence>